<sequence>MTGSGLYDQRCLKGVHTQRPNLSSIIFSYLVSETMARCFKPEDHPTKTKHHPLVDHMLSTDTQSAPMLVVERRQVLSASTTHQSDQQQPLPDMAPVVRAKLVQYGTTTGGANVGVGGRQVFKKKVEFGVTEVPHDSRNNPRNEEHTRAQQQSEDGSHEHDDDGPEVTDINGEPGEDELDEASLVYIQRGTISGGATVTVDQDQVFEDEVKFG</sequence>
<dbReference type="EMBL" id="LVCJ01000029">
    <property type="protein sequence ID" value="OAL35506.1"/>
    <property type="molecule type" value="Genomic_DNA"/>
</dbReference>
<evidence type="ECO:0000313" key="3">
    <source>
        <dbReference type="Proteomes" id="UP000185904"/>
    </source>
</evidence>
<name>A0A178D1A3_9EURO</name>
<protein>
    <submittedName>
        <fullName evidence="2">Uncharacterized protein</fullName>
    </submittedName>
</protein>
<dbReference type="GeneID" id="34588542"/>
<evidence type="ECO:0000313" key="2">
    <source>
        <dbReference type="EMBL" id="OAL35506.1"/>
    </source>
</evidence>
<proteinExistence type="predicted"/>
<dbReference type="RefSeq" id="XP_022500518.1">
    <property type="nucleotide sequence ID" value="XM_022643419.1"/>
</dbReference>
<accession>A0A178D1A3</accession>
<comment type="caution">
    <text evidence="2">The sequence shown here is derived from an EMBL/GenBank/DDBJ whole genome shotgun (WGS) entry which is preliminary data.</text>
</comment>
<feature type="region of interest" description="Disordered" evidence="1">
    <location>
        <begin position="130"/>
        <end position="180"/>
    </location>
</feature>
<evidence type="ECO:0000256" key="1">
    <source>
        <dbReference type="SAM" id="MobiDB-lite"/>
    </source>
</evidence>
<dbReference type="Proteomes" id="UP000185904">
    <property type="component" value="Unassembled WGS sequence"/>
</dbReference>
<reference evidence="2 3" key="1">
    <citation type="submission" date="2016-03" db="EMBL/GenBank/DDBJ databases">
        <title>The draft genome sequence of Fonsecaea nubica causative agent of cutaneous subcutaneous infection in human host.</title>
        <authorList>
            <person name="Costa F."/>
            <person name="Sybren D.H."/>
            <person name="Raittz R.T."/>
            <person name="Weiss V.A."/>
            <person name="Leao A.C."/>
            <person name="Gomes R."/>
            <person name="De Souza E.M."/>
            <person name="Pedrosa F.O."/>
            <person name="Steffens M.B."/>
            <person name="Bombassaro A."/>
            <person name="Tadra-Sfeir M.Z."/>
            <person name="Moreno L.F."/>
            <person name="Najafzadeh M.J."/>
            <person name="Felipe M.S."/>
            <person name="Teixeira M."/>
            <person name="Sun J."/>
            <person name="Xi L."/>
            <person name="Castro M.A."/>
            <person name="Vicente V.A."/>
        </authorList>
    </citation>
    <scope>NUCLEOTIDE SEQUENCE [LARGE SCALE GENOMIC DNA]</scope>
    <source>
        <strain evidence="2 3">CBS 269.64</strain>
    </source>
</reference>
<gene>
    <name evidence="2" type="ORF">AYO20_05125</name>
</gene>
<organism evidence="2 3">
    <name type="scientific">Fonsecaea nubica</name>
    <dbReference type="NCBI Taxonomy" id="856822"/>
    <lineage>
        <taxon>Eukaryota</taxon>
        <taxon>Fungi</taxon>
        <taxon>Dikarya</taxon>
        <taxon>Ascomycota</taxon>
        <taxon>Pezizomycotina</taxon>
        <taxon>Eurotiomycetes</taxon>
        <taxon>Chaetothyriomycetidae</taxon>
        <taxon>Chaetothyriales</taxon>
        <taxon>Herpotrichiellaceae</taxon>
        <taxon>Fonsecaea</taxon>
    </lineage>
</organism>
<dbReference type="AlphaFoldDB" id="A0A178D1A3"/>
<keyword evidence="3" id="KW-1185">Reference proteome</keyword>
<feature type="compositionally biased region" description="Basic and acidic residues" evidence="1">
    <location>
        <begin position="132"/>
        <end position="147"/>
    </location>
</feature>